<dbReference type="InterPro" id="IPR003593">
    <property type="entry name" value="AAA+_ATPase"/>
</dbReference>
<accession>A0A2N9JF26</accession>
<dbReference type="CDD" id="cd03257">
    <property type="entry name" value="ABC_NikE_OppD_transporters"/>
    <property type="match status" value="1"/>
</dbReference>
<evidence type="ECO:0000313" key="5">
    <source>
        <dbReference type="EMBL" id="SPD86373.1"/>
    </source>
</evidence>
<evidence type="ECO:0000313" key="6">
    <source>
        <dbReference type="Proteomes" id="UP000238164"/>
    </source>
</evidence>
<dbReference type="NCBIfam" id="TIGR01727">
    <property type="entry name" value="oligo_HPY"/>
    <property type="match status" value="1"/>
</dbReference>
<dbReference type="RefSeq" id="WP_231935862.1">
    <property type="nucleotide sequence ID" value="NZ_BAAAGO010000018.1"/>
</dbReference>
<dbReference type="GO" id="GO:0015833">
    <property type="term" value="P:peptide transport"/>
    <property type="evidence" value="ECO:0007669"/>
    <property type="project" value="InterPro"/>
</dbReference>
<keyword evidence="2" id="KW-0547">Nucleotide-binding</keyword>
<dbReference type="Pfam" id="PF00005">
    <property type="entry name" value="ABC_tran"/>
    <property type="match status" value="1"/>
</dbReference>
<evidence type="ECO:0000256" key="1">
    <source>
        <dbReference type="ARBA" id="ARBA00022448"/>
    </source>
</evidence>
<dbReference type="GO" id="GO:0005524">
    <property type="term" value="F:ATP binding"/>
    <property type="evidence" value="ECO:0007669"/>
    <property type="project" value="UniProtKB-KW"/>
</dbReference>
<dbReference type="SUPFAM" id="SSF52540">
    <property type="entry name" value="P-loop containing nucleoside triphosphate hydrolases"/>
    <property type="match status" value="1"/>
</dbReference>
<protein>
    <submittedName>
        <fullName evidence="5">Peptide/nickel transport system ATP-binding protein</fullName>
    </submittedName>
</protein>
<feature type="domain" description="ABC transporter" evidence="4">
    <location>
        <begin position="6"/>
        <end position="262"/>
    </location>
</feature>
<keyword evidence="6" id="KW-1185">Reference proteome</keyword>
<keyword evidence="3 5" id="KW-0067">ATP-binding</keyword>
<evidence type="ECO:0000256" key="2">
    <source>
        <dbReference type="ARBA" id="ARBA00022741"/>
    </source>
</evidence>
<dbReference type="Proteomes" id="UP000238164">
    <property type="component" value="Chromosome 1"/>
</dbReference>
<dbReference type="PANTHER" id="PTHR43067:SF3">
    <property type="entry name" value="MALTOSE ABC TRANSPORTER, ATP-BINDING PROTEIN"/>
    <property type="match status" value="1"/>
</dbReference>
<name>A0A2N9JF26_9ACTN</name>
<dbReference type="EMBL" id="LT985188">
    <property type="protein sequence ID" value="SPD86373.1"/>
    <property type="molecule type" value="Genomic_DNA"/>
</dbReference>
<reference evidence="5 6" key="1">
    <citation type="submission" date="2018-02" db="EMBL/GenBank/DDBJ databases">
        <authorList>
            <person name="Cohen D.B."/>
            <person name="Kent A.D."/>
        </authorList>
    </citation>
    <scope>NUCLEOTIDE SEQUENCE [LARGE SCALE GENOMIC DNA]</scope>
    <source>
        <strain evidence="5">1</strain>
    </source>
</reference>
<dbReference type="PROSITE" id="PS50893">
    <property type="entry name" value="ABC_TRANSPORTER_2"/>
    <property type="match status" value="1"/>
</dbReference>
<evidence type="ECO:0000259" key="4">
    <source>
        <dbReference type="PROSITE" id="PS50893"/>
    </source>
</evidence>
<dbReference type="InterPro" id="IPR027417">
    <property type="entry name" value="P-loop_NTPase"/>
</dbReference>
<dbReference type="InterPro" id="IPR013563">
    <property type="entry name" value="Oligopep_ABC_C"/>
</dbReference>
<dbReference type="AlphaFoldDB" id="A0A2N9JF26"/>
<dbReference type="Pfam" id="PF08352">
    <property type="entry name" value="oligo_HPY"/>
    <property type="match status" value="1"/>
</dbReference>
<dbReference type="SMART" id="SM00382">
    <property type="entry name" value="AAA"/>
    <property type="match status" value="1"/>
</dbReference>
<sequence length="342" mass="36968">MTKSLMRANNLTAVYAADSGQDVPAVDNVTLELPEGQILGLAGESGCGKTTLGTALAMIANPPLYVVAGTLEIDGNEINLSTLPKNANQVHRPYRGETVSLLPQGAMNAISPTLRIRDLVVDVMRAHNGSVTKADALDRASDRLKMLEMPTRVLDSYAHQLSGGMKQRMVTVISTLLNPALLIADEPTSALDVSSQKALIEMLLAMVEAKIMRGVIFITHDLPVLSMVTDRLAIMYAGKVVETGRTEDLVNNARHPYTAALLSSVLDPTEDTRTKHVLGIPGSPPNLGNPPSGCRFHPRCKFAMDVCSTTEPKMLSEGDHDFACWWAKEHPRETIPMEVTHA</sequence>
<proteinExistence type="predicted"/>
<dbReference type="GO" id="GO:0016887">
    <property type="term" value="F:ATP hydrolysis activity"/>
    <property type="evidence" value="ECO:0007669"/>
    <property type="project" value="InterPro"/>
</dbReference>
<evidence type="ECO:0000256" key="3">
    <source>
        <dbReference type="ARBA" id="ARBA00022840"/>
    </source>
</evidence>
<dbReference type="PANTHER" id="PTHR43067">
    <property type="entry name" value="OLIGOPEPTIDE/DIPEPTIDE ABC TRANSPORTER, ATPASE SUBUNIT"/>
    <property type="match status" value="1"/>
</dbReference>
<organism evidence="5 6">
    <name type="scientific">Micropruina glycogenica</name>
    <dbReference type="NCBI Taxonomy" id="75385"/>
    <lineage>
        <taxon>Bacteria</taxon>
        <taxon>Bacillati</taxon>
        <taxon>Actinomycetota</taxon>
        <taxon>Actinomycetes</taxon>
        <taxon>Propionibacteriales</taxon>
        <taxon>Nocardioidaceae</taxon>
        <taxon>Micropruina</taxon>
    </lineage>
</organism>
<dbReference type="Gene3D" id="3.40.50.300">
    <property type="entry name" value="P-loop containing nucleotide triphosphate hydrolases"/>
    <property type="match status" value="1"/>
</dbReference>
<gene>
    <name evidence="5" type="ORF">MPLG2_1337</name>
</gene>
<keyword evidence="1" id="KW-0813">Transport</keyword>
<dbReference type="InterPro" id="IPR003439">
    <property type="entry name" value="ABC_transporter-like_ATP-bd"/>
</dbReference>
<dbReference type="KEGG" id="mgg:MPLG2_1337"/>